<evidence type="ECO:0000313" key="2">
    <source>
        <dbReference type="Proteomes" id="UP000515145"/>
    </source>
</evidence>
<feature type="compositionally biased region" description="Acidic residues" evidence="1">
    <location>
        <begin position="228"/>
        <end position="237"/>
    </location>
</feature>
<evidence type="ECO:0000313" key="3">
    <source>
        <dbReference type="RefSeq" id="XP_028279834.1"/>
    </source>
</evidence>
<dbReference type="InParanoid" id="A0A6P7JSB6"/>
<feature type="region of interest" description="Disordered" evidence="1">
    <location>
        <begin position="393"/>
        <end position="428"/>
    </location>
</feature>
<feature type="compositionally biased region" description="Polar residues" evidence="1">
    <location>
        <begin position="153"/>
        <end position="164"/>
    </location>
</feature>
<feature type="compositionally biased region" description="Polar residues" evidence="1">
    <location>
        <begin position="393"/>
        <end position="409"/>
    </location>
</feature>
<organism evidence="2 3">
    <name type="scientific">Parambassis ranga</name>
    <name type="common">Indian glassy fish</name>
    <dbReference type="NCBI Taxonomy" id="210632"/>
    <lineage>
        <taxon>Eukaryota</taxon>
        <taxon>Metazoa</taxon>
        <taxon>Chordata</taxon>
        <taxon>Craniata</taxon>
        <taxon>Vertebrata</taxon>
        <taxon>Euteleostomi</taxon>
        <taxon>Actinopterygii</taxon>
        <taxon>Neopterygii</taxon>
        <taxon>Teleostei</taxon>
        <taxon>Neoteleostei</taxon>
        <taxon>Acanthomorphata</taxon>
        <taxon>Ovalentaria</taxon>
        <taxon>Ambassidae</taxon>
        <taxon>Parambassis</taxon>
    </lineage>
</organism>
<sequence length="637" mass="69881">MALSIYCTSITVFFILIKLANYRLHLMFDEGEAVVRSSLSDLSKAQEKKSNASDNCLPANIRKSSTVPDSVAMTMLARKRPSPVIQVTVKQTETDPGLIGVDCSKSDEVKPVEGPAGAPSRAERDETQPISASPKIDAETIAESGAVTEEVDVQSSLNGGQSEQEGVVEKDAEQEMVEEKDCEDKETEDREMIDEGLPPSKGSEDESEEESEELKEPSDTNHNSLETPQEDQDEFIDIPEAPAQAEPVEETYCSDEIEVVLVDNSGSGHVSTHLDDSDTVKIIITMSCDPQTAAQLEESVKQSLLENAQAQKEAGECHIKIPVITFDSPEEDKQEVEEGEEATGSEDDPTPKQQQTISQSEEFHLCRETNSSDSTTLECPDPDQELLGLQITTDSTPSPQLTNDNSSSGIDVHSHPDDTDPLDPNVDSQGFLRLPQTLARYVTGGRTHIRGLSMDSGKDAVLLSDRSHNTTTMTSSKSDLEAKEGQIPNESNFLEFVSLLGSLSTRAGGASAQEEEGPECKEEQEAAEEENQSTTSDKMKWQHRPAVTTTNKRDPNHLPVCLPTHYRLSHHTHPYSFSDSPQTDKEKDPDYDSLPSQTSQSESSMLQVICRPEATNKEEAYTFHTVHSKQLILRQAS</sequence>
<feature type="compositionally biased region" description="Acidic residues" evidence="1">
    <location>
        <begin position="328"/>
        <end position="348"/>
    </location>
</feature>
<dbReference type="OrthoDB" id="10037631at2759"/>
<accession>A0A6P7JSB6</accession>
<keyword evidence="2" id="KW-1185">Reference proteome</keyword>
<dbReference type="AlphaFoldDB" id="A0A6P7JSB6"/>
<feature type="compositionally biased region" description="Basic and acidic residues" evidence="1">
    <location>
        <begin position="167"/>
        <end position="190"/>
    </location>
</feature>
<reference evidence="3" key="1">
    <citation type="submission" date="2025-08" db="UniProtKB">
        <authorList>
            <consortium name="RefSeq"/>
        </authorList>
    </citation>
    <scope>IDENTIFICATION</scope>
</reference>
<feature type="region of interest" description="Disordered" evidence="1">
    <location>
        <begin position="150"/>
        <end position="252"/>
    </location>
</feature>
<name>A0A6P7JSB6_9TELE</name>
<feature type="compositionally biased region" description="Low complexity" evidence="1">
    <location>
        <begin position="593"/>
        <end position="607"/>
    </location>
</feature>
<dbReference type="GeneID" id="114447644"/>
<dbReference type="Proteomes" id="UP000515145">
    <property type="component" value="Chromosome 15"/>
</dbReference>
<dbReference type="RefSeq" id="XP_028279834.1">
    <property type="nucleotide sequence ID" value="XM_028424033.1"/>
</dbReference>
<feature type="region of interest" description="Disordered" evidence="1">
    <location>
        <begin position="96"/>
        <end position="137"/>
    </location>
</feature>
<evidence type="ECO:0000256" key="1">
    <source>
        <dbReference type="SAM" id="MobiDB-lite"/>
    </source>
</evidence>
<feature type="region of interest" description="Disordered" evidence="1">
    <location>
        <begin position="321"/>
        <end position="359"/>
    </location>
</feature>
<gene>
    <name evidence="3" type="primary">LOC114447644</name>
</gene>
<protein>
    <submittedName>
        <fullName evidence="3">Pecanex-like protein 2</fullName>
    </submittedName>
</protein>
<feature type="region of interest" description="Disordered" evidence="1">
    <location>
        <begin position="507"/>
        <end position="607"/>
    </location>
</feature>
<proteinExistence type="predicted"/>